<evidence type="ECO:0000313" key="4">
    <source>
        <dbReference type="EMBL" id="ADZ10708.1"/>
    </source>
</evidence>
<protein>
    <submittedName>
        <fullName evidence="4">Parallel beta-helix repeat</fullName>
    </submittedName>
</protein>
<reference evidence="5" key="1">
    <citation type="submission" date="2011-02" db="EMBL/GenBank/DDBJ databases">
        <title>Complete sequence of Methanobacterium sp. AL-21.</title>
        <authorList>
            <consortium name="US DOE Joint Genome Institute"/>
            <person name="Lucas S."/>
            <person name="Copeland A."/>
            <person name="Lapidus A."/>
            <person name="Cheng J.-F."/>
            <person name="Goodwin L."/>
            <person name="Pitluck S."/>
            <person name="Chertkov O."/>
            <person name="Detter J.C."/>
            <person name="Han C."/>
            <person name="Tapia R."/>
            <person name="Land M."/>
            <person name="Hauser L."/>
            <person name="Kyrpides N."/>
            <person name="Ivanova N."/>
            <person name="Mikhailova N."/>
            <person name="Pagani I."/>
            <person name="Cadillo-Quiroz H."/>
            <person name="Imachi H."/>
            <person name="Zinder S."/>
            <person name="Liu W."/>
            <person name="Woyke T."/>
        </authorList>
    </citation>
    <scope>NUCLEOTIDE SEQUENCE [LARGE SCALE GENOMIC DNA]</scope>
    <source>
        <strain evidence="5">AL-21</strain>
    </source>
</reference>
<feature type="transmembrane region" description="Helical" evidence="2">
    <location>
        <begin position="636"/>
        <end position="654"/>
    </location>
</feature>
<dbReference type="NCBIfam" id="TIGR03804">
    <property type="entry name" value="para_beta_helix"/>
    <property type="match status" value="2"/>
</dbReference>
<gene>
    <name evidence="4" type="ordered locus">Metbo_2495</name>
</gene>
<evidence type="ECO:0000256" key="1">
    <source>
        <dbReference type="SAM" id="MobiDB-lite"/>
    </source>
</evidence>
<evidence type="ECO:0000313" key="5">
    <source>
        <dbReference type="Proteomes" id="UP000007490"/>
    </source>
</evidence>
<dbReference type="InterPro" id="IPR012334">
    <property type="entry name" value="Pectin_lyas_fold"/>
</dbReference>
<dbReference type="EMBL" id="CP002551">
    <property type="protein sequence ID" value="ADZ10708.1"/>
    <property type="molecule type" value="Genomic_DNA"/>
</dbReference>
<dbReference type="RefSeq" id="WP_013646059.1">
    <property type="nucleotide sequence ID" value="NC_015216.1"/>
</dbReference>
<keyword evidence="2" id="KW-0812">Transmembrane</keyword>
<dbReference type="Proteomes" id="UP000007490">
    <property type="component" value="Chromosome"/>
</dbReference>
<accession>F0T774</accession>
<organism evidence="4 5">
    <name type="scientific">Methanobacterium lacus (strain AL-21)</name>
    <dbReference type="NCBI Taxonomy" id="877455"/>
    <lineage>
        <taxon>Archaea</taxon>
        <taxon>Methanobacteriati</taxon>
        <taxon>Methanobacteriota</taxon>
        <taxon>Methanomada group</taxon>
        <taxon>Methanobacteria</taxon>
        <taxon>Methanobacteriales</taxon>
        <taxon>Methanobacteriaceae</taxon>
        <taxon>Methanobacterium</taxon>
    </lineage>
</organism>
<dbReference type="GeneID" id="10278969"/>
<dbReference type="InterPro" id="IPR011050">
    <property type="entry name" value="Pectin_lyase_fold/virulence"/>
</dbReference>
<dbReference type="Pfam" id="PF13229">
    <property type="entry name" value="Beta_helix"/>
    <property type="match status" value="1"/>
</dbReference>
<keyword evidence="2" id="KW-0472">Membrane</keyword>
<evidence type="ECO:0000259" key="3">
    <source>
        <dbReference type="Pfam" id="PF13229"/>
    </source>
</evidence>
<dbReference type="InterPro" id="IPR006626">
    <property type="entry name" value="PbH1"/>
</dbReference>
<dbReference type="OrthoDB" id="78479at2157"/>
<dbReference type="SUPFAM" id="SSF51126">
    <property type="entry name" value="Pectin lyase-like"/>
    <property type="match status" value="2"/>
</dbReference>
<sequence length="664" mass="71018" precursor="true">MNIRNKHVISMILFIAVISVSFCNVQPASAATMNIQQSSYYNTTSFSLNDQIQNIIDSAKDGDTLTFMGKYYGNLSLIIKKSLNLITNVNTTVTGDTSGQPVFFVTGSGSRWTNITGFNIKSTNEAISVKNTSNVTVSKNTVTSTKGTGIKVSGSTGVTVKKNTVSSSQTGVSVRNSQNSTIKNNNVKNSAINGVEIENSHDIKVSNNNISFSNKHGTSIANSQNIDLEGNDIEHVQNNGVNLIYTDSVILNNNTISNNGVHGVYLGINVKNTQIAYNIITNNLKYGIELDGSGSTTNITNTDITNNTISGNKIGIDVNSGTDNLNIIQNAITKNKGNDEDSGIGINFGWGYKESTTLSVYYNVITDNERREVCASDYSKKTSIGYNWYGSDDPRQVRVCPYVSSEYVNWMTTESNGKFTTIFYGADGQVATLLPNFDIIYQLNNGKKVRVTVKNGVATVTFPSSEYKLTGNLLTIQTTSQKKQMSLDDEEVKEILKYLNQNNGNNGNGNNGNGNNGNGDNGNGNGGNNSNGNGNNGNGNGSSGTGGNNGNGNSNNGNTNTPGNNGQINNGNSGGNTAQSSSTSSSSYSGSPKLERTSAQIDGAAEEAQSTSSQDQASDQTKTAQEILLDNVNPNLWSIVALVLLIATIVVVYYRKEIELMYRK</sequence>
<dbReference type="eggNOG" id="arCOG02519">
    <property type="taxonomic scope" value="Archaea"/>
</dbReference>
<evidence type="ECO:0000256" key="2">
    <source>
        <dbReference type="SAM" id="Phobius"/>
    </source>
</evidence>
<dbReference type="InterPro" id="IPR039448">
    <property type="entry name" value="Beta_helix"/>
</dbReference>
<dbReference type="InterPro" id="IPR022441">
    <property type="entry name" value="Para_beta_helix_rpt-2"/>
</dbReference>
<dbReference type="Gene3D" id="2.160.20.10">
    <property type="entry name" value="Single-stranded right-handed beta-helix, Pectin lyase-like"/>
    <property type="match status" value="2"/>
</dbReference>
<feature type="compositionally biased region" description="Low complexity" evidence="1">
    <location>
        <begin position="551"/>
        <end position="591"/>
    </location>
</feature>
<dbReference type="AlphaFoldDB" id="F0T774"/>
<dbReference type="KEGG" id="mel:Metbo_2495"/>
<feature type="domain" description="Right handed beta helix" evidence="3">
    <location>
        <begin position="170"/>
        <end position="332"/>
    </location>
</feature>
<dbReference type="SMART" id="SM00710">
    <property type="entry name" value="PbH1"/>
    <property type="match status" value="9"/>
</dbReference>
<dbReference type="HOGENOM" id="CLU_413137_0_0_2"/>
<reference evidence="4 5" key="2">
    <citation type="journal article" date="2014" name="Int. J. Syst. Evol. Microbiol.">
        <title>Methanobacterium paludis sp. nov. and a novel strain of Methanobacterium lacus isolated from northern peatlands.</title>
        <authorList>
            <person name="Cadillo-Quiroz H."/>
            <person name="Brauer S.L."/>
            <person name="Goodson N."/>
            <person name="Yavitt J.B."/>
            <person name="Zinder S.H."/>
        </authorList>
    </citation>
    <scope>NUCLEOTIDE SEQUENCE [LARGE SCALE GENOMIC DNA]</scope>
    <source>
        <strain evidence="4 5">AL-21</strain>
    </source>
</reference>
<feature type="region of interest" description="Disordered" evidence="1">
    <location>
        <begin position="500"/>
        <end position="619"/>
    </location>
</feature>
<dbReference type="STRING" id="877455.Metbo_2495"/>
<feature type="compositionally biased region" description="Low complexity" evidence="1">
    <location>
        <begin position="606"/>
        <end position="619"/>
    </location>
</feature>
<keyword evidence="2" id="KW-1133">Transmembrane helix</keyword>
<name>F0T774_METLA</name>
<keyword evidence="5" id="KW-1185">Reference proteome</keyword>
<feature type="compositionally biased region" description="Gly residues" evidence="1">
    <location>
        <begin position="506"/>
        <end position="550"/>
    </location>
</feature>
<proteinExistence type="predicted"/>